<feature type="region of interest" description="Disordered" evidence="1">
    <location>
        <begin position="1"/>
        <end position="28"/>
    </location>
</feature>
<name>A0A1H3FZE8_9RHOB</name>
<reference evidence="2 3" key="1">
    <citation type="submission" date="2016-10" db="EMBL/GenBank/DDBJ databases">
        <authorList>
            <person name="de Groot N.N."/>
        </authorList>
    </citation>
    <scope>NUCLEOTIDE SEQUENCE [LARGE SCALE GENOMIC DNA]</scope>
    <source>
        <strain evidence="2 3">DSM 17890</strain>
    </source>
</reference>
<sequence>MGPRLSEDDLSESAARDDGTGAPDSGDARRRLALTRMLIWAEREAASMERPDVSDALKQAIVVLHSDLHSDPDG</sequence>
<protein>
    <submittedName>
        <fullName evidence="2">Uncharacterized protein</fullName>
    </submittedName>
</protein>
<keyword evidence="3" id="KW-1185">Reference proteome</keyword>
<proteinExistence type="predicted"/>
<evidence type="ECO:0000313" key="3">
    <source>
        <dbReference type="Proteomes" id="UP000199118"/>
    </source>
</evidence>
<dbReference type="Proteomes" id="UP000199118">
    <property type="component" value="Unassembled WGS sequence"/>
</dbReference>
<evidence type="ECO:0000313" key="2">
    <source>
        <dbReference type="EMBL" id="SDX96280.1"/>
    </source>
</evidence>
<organism evidence="2 3">
    <name type="scientific">Albimonas donghaensis</name>
    <dbReference type="NCBI Taxonomy" id="356660"/>
    <lineage>
        <taxon>Bacteria</taxon>
        <taxon>Pseudomonadati</taxon>
        <taxon>Pseudomonadota</taxon>
        <taxon>Alphaproteobacteria</taxon>
        <taxon>Rhodobacterales</taxon>
        <taxon>Paracoccaceae</taxon>
        <taxon>Albimonas</taxon>
    </lineage>
</organism>
<evidence type="ECO:0000256" key="1">
    <source>
        <dbReference type="SAM" id="MobiDB-lite"/>
    </source>
</evidence>
<dbReference type="EMBL" id="FNMZ01000015">
    <property type="protein sequence ID" value="SDX96280.1"/>
    <property type="molecule type" value="Genomic_DNA"/>
</dbReference>
<gene>
    <name evidence="2" type="ORF">SAMN05444336_11527</name>
</gene>
<dbReference type="AlphaFoldDB" id="A0A1H3FZE8"/>
<accession>A0A1H3FZE8</accession>